<proteinExistence type="predicted"/>
<sequence length="120" mass="13446">MATVHRLSFTRLAAREQDDQVSLNIVFVHGLRGHPRETWEAATTAIHSSSSDTTKKPYGFRSLFKRRLARSSAINREQAHSPSSNSVSFSPPSTTTFWSATLLLRVGSCQLCPCWNGYLY</sequence>
<reference evidence="2" key="1">
    <citation type="submission" date="2020-01" db="EMBL/GenBank/DDBJ databases">
        <authorList>
            <consortium name="DOE Joint Genome Institute"/>
            <person name="Haridas S."/>
            <person name="Albert R."/>
            <person name="Binder M."/>
            <person name="Bloem J."/>
            <person name="Labutti K."/>
            <person name="Salamov A."/>
            <person name="Andreopoulos B."/>
            <person name="Baker S.E."/>
            <person name="Barry K."/>
            <person name="Bills G."/>
            <person name="Bluhm B.H."/>
            <person name="Cannon C."/>
            <person name="Castanera R."/>
            <person name="Culley D.E."/>
            <person name="Daum C."/>
            <person name="Ezra D."/>
            <person name="Gonzalez J.B."/>
            <person name="Henrissat B."/>
            <person name="Kuo A."/>
            <person name="Liang C."/>
            <person name="Lipzen A."/>
            <person name="Lutzoni F."/>
            <person name="Magnuson J."/>
            <person name="Mondo S."/>
            <person name="Nolan M."/>
            <person name="Ohm R."/>
            <person name="Pangilinan J."/>
            <person name="Park H.-J."/>
            <person name="Ramirez L."/>
            <person name="Alfaro M."/>
            <person name="Sun H."/>
            <person name="Tritt A."/>
            <person name="Yoshinaga Y."/>
            <person name="Zwiers L.-H."/>
            <person name="Turgeon B.G."/>
            <person name="Goodwin S.B."/>
            <person name="Spatafora J.W."/>
            <person name="Crous P.W."/>
            <person name="Grigoriev I.V."/>
        </authorList>
    </citation>
    <scope>NUCLEOTIDE SEQUENCE</scope>
    <source>
        <strain evidence="2">IPT5</strain>
    </source>
</reference>
<evidence type="ECO:0000256" key="1">
    <source>
        <dbReference type="SAM" id="MobiDB-lite"/>
    </source>
</evidence>
<dbReference type="AlphaFoldDB" id="A0A6A7AN43"/>
<dbReference type="Proteomes" id="UP000799423">
    <property type="component" value="Unassembled WGS sequence"/>
</dbReference>
<dbReference type="EMBL" id="MU006375">
    <property type="protein sequence ID" value="KAF2844503.1"/>
    <property type="molecule type" value="Genomic_DNA"/>
</dbReference>
<organism evidence="2 3">
    <name type="scientific">Plenodomus tracheiphilus IPT5</name>
    <dbReference type="NCBI Taxonomy" id="1408161"/>
    <lineage>
        <taxon>Eukaryota</taxon>
        <taxon>Fungi</taxon>
        <taxon>Dikarya</taxon>
        <taxon>Ascomycota</taxon>
        <taxon>Pezizomycotina</taxon>
        <taxon>Dothideomycetes</taxon>
        <taxon>Pleosporomycetidae</taxon>
        <taxon>Pleosporales</taxon>
        <taxon>Pleosporineae</taxon>
        <taxon>Leptosphaeriaceae</taxon>
        <taxon>Plenodomus</taxon>
    </lineage>
</organism>
<protein>
    <recommendedName>
        <fullName evidence="4">DUF676 domain-containing protein</fullName>
    </recommendedName>
</protein>
<evidence type="ECO:0008006" key="4">
    <source>
        <dbReference type="Google" id="ProtNLM"/>
    </source>
</evidence>
<evidence type="ECO:0000313" key="2">
    <source>
        <dbReference type="EMBL" id="KAF2844503.1"/>
    </source>
</evidence>
<name>A0A6A7AN43_9PLEO</name>
<keyword evidence="3" id="KW-1185">Reference proteome</keyword>
<feature type="region of interest" description="Disordered" evidence="1">
    <location>
        <begin position="73"/>
        <end position="92"/>
    </location>
</feature>
<accession>A0A6A7AN43</accession>
<dbReference type="OrthoDB" id="5086500at2759"/>
<evidence type="ECO:0000313" key="3">
    <source>
        <dbReference type="Proteomes" id="UP000799423"/>
    </source>
</evidence>
<feature type="compositionally biased region" description="Low complexity" evidence="1">
    <location>
        <begin position="81"/>
        <end position="92"/>
    </location>
</feature>
<gene>
    <name evidence="2" type="ORF">T440DRAFT_317022</name>
</gene>